<reference evidence="2 3" key="1">
    <citation type="journal article" date="2023" name="Genome Announc.">
        <title>Pan-Genome Analyses of the Genus Cohnella and Proposal of the Novel Species Cohnella silvisoli sp. nov., Isolated from Forest Soil.</title>
        <authorList>
            <person name="Wang C."/>
            <person name="Mao L."/>
            <person name="Bao G."/>
            <person name="Zhu H."/>
        </authorList>
    </citation>
    <scope>NUCLEOTIDE SEQUENCE [LARGE SCALE GENOMIC DNA]</scope>
    <source>
        <strain evidence="2 3">NL03-T5-1</strain>
    </source>
</reference>
<dbReference type="CDD" id="cd01948">
    <property type="entry name" value="EAL"/>
    <property type="match status" value="1"/>
</dbReference>
<dbReference type="Proteomes" id="UP001493487">
    <property type="component" value="Unassembled WGS sequence"/>
</dbReference>
<dbReference type="Gene3D" id="3.20.20.450">
    <property type="entry name" value="EAL domain"/>
    <property type="match status" value="1"/>
</dbReference>
<evidence type="ECO:0000313" key="2">
    <source>
        <dbReference type="EMBL" id="MEQ4485624.1"/>
    </source>
</evidence>
<feature type="domain" description="EAL" evidence="1">
    <location>
        <begin position="1"/>
        <end position="249"/>
    </location>
</feature>
<gene>
    <name evidence="2" type="ORF">QJS35_24870</name>
</gene>
<evidence type="ECO:0000259" key="1">
    <source>
        <dbReference type="PROSITE" id="PS50883"/>
    </source>
</evidence>
<evidence type="ECO:0000313" key="3">
    <source>
        <dbReference type="Proteomes" id="UP001493487"/>
    </source>
</evidence>
<dbReference type="PANTHER" id="PTHR33121">
    <property type="entry name" value="CYCLIC DI-GMP PHOSPHODIESTERASE PDEF"/>
    <property type="match status" value="1"/>
</dbReference>
<dbReference type="InterPro" id="IPR035919">
    <property type="entry name" value="EAL_sf"/>
</dbReference>
<proteinExistence type="predicted"/>
<dbReference type="SMART" id="SM00052">
    <property type="entry name" value="EAL"/>
    <property type="match status" value="1"/>
</dbReference>
<accession>A0ABV1KZU0</accession>
<dbReference type="PANTHER" id="PTHR33121:SF76">
    <property type="entry name" value="SIGNALING PROTEIN"/>
    <property type="match status" value="1"/>
</dbReference>
<organism evidence="2 3">
    <name type="scientific">Cohnella silvisoli</name>
    <dbReference type="NCBI Taxonomy" id="2873699"/>
    <lineage>
        <taxon>Bacteria</taxon>
        <taxon>Bacillati</taxon>
        <taxon>Bacillota</taxon>
        <taxon>Bacilli</taxon>
        <taxon>Bacillales</taxon>
        <taxon>Paenibacillaceae</taxon>
        <taxon>Cohnella</taxon>
    </lineage>
</organism>
<dbReference type="PROSITE" id="PS50883">
    <property type="entry name" value="EAL"/>
    <property type="match status" value="1"/>
</dbReference>
<sequence>MPTITALFAQDDLYHLFQPICQLPSRQILGYEALIRSKTIAGTDKLFQAATAQGKLFDLDTLSVYNAIAFYFSTADRRESNEYLFVNIFPSTLIEEAFPVFLDKVVRQYGELSPRIVFEINESRSEMDDWNNRLFTQNINLMRRHGFLIAFDDVGEGATTLKRMIELTPDFVKMDRFFGKNLSSSKKKQKMIKFFVDYCADESNLILEGIEEPEDLLQAHNLGVTLGQGYLLTKPQPLPGTSLTVFCSIED</sequence>
<dbReference type="RefSeq" id="WP_232188087.1">
    <property type="nucleotide sequence ID" value="NZ_JAIOAP010000015.1"/>
</dbReference>
<dbReference type="InterPro" id="IPR050706">
    <property type="entry name" value="Cyclic-di-GMP_PDE-like"/>
</dbReference>
<name>A0ABV1KZU0_9BACL</name>
<dbReference type="Pfam" id="PF00563">
    <property type="entry name" value="EAL"/>
    <property type="match status" value="1"/>
</dbReference>
<dbReference type="InterPro" id="IPR001633">
    <property type="entry name" value="EAL_dom"/>
</dbReference>
<dbReference type="EMBL" id="JASKHM010000016">
    <property type="protein sequence ID" value="MEQ4485624.1"/>
    <property type="molecule type" value="Genomic_DNA"/>
</dbReference>
<comment type="caution">
    <text evidence="2">The sequence shown here is derived from an EMBL/GenBank/DDBJ whole genome shotgun (WGS) entry which is preliminary data.</text>
</comment>
<protein>
    <submittedName>
        <fullName evidence="2">EAL domain-containing protein</fullName>
    </submittedName>
</protein>
<keyword evidence="3" id="KW-1185">Reference proteome</keyword>
<dbReference type="SUPFAM" id="SSF141868">
    <property type="entry name" value="EAL domain-like"/>
    <property type="match status" value="1"/>
</dbReference>